<dbReference type="InterPro" id="IPR004685">
    <property type="entry name" value="Brnchd-chn_aa_trnsp_Livcs"/>
</dbReference>
<name>A0ABX2SXA3_9BACL</name>
<dbReference type="PANTHER" id="PTHR30588">
    <property type="entry name" value="BRANCHED-CHAIN AMINO ACID TRANSPORT SYSTEM 2 CARRIER PROTEIN"/>
    <property type="match status" value="1"/>
</dbReference>
<comment type="caution">
    <text evidence="10">The sequence shown here is derived from an EMBL/GenBank/DDBJ whole genome shotgun (WGS) entry which is preliminary data.</text>
</comment>
<feature type="transmembrane region" description="Helical" evidence="9">
    <location>
        <begin position="348"/>
        <end position="368"/>
    </location>
</feature>
<keyword evidence="6 9" id="KW-0029">Amino-acid transport</keyword>
<organism evidence="10 11">
    <name type="scientific">Gemelliphila palaticanis</name>
    <dbReference type="NCBI Taxonomy" id="81950"/>
    <lineage>
        <taxon>Bacteria</taxon>
        <taxon>Bacillati</taxon>
        <taxon>Bacillota</taxon>
        <taxon>Bacilli</taxon>
        <taxon>Bacillales</taxon>
        <taxon>Gemellaceae</taxon>
        <taxon>Gemelliphila</taxon>
    </lineage>
</organism>
<feature type="transmembrane region" description="Helical" evidence="9">
    <location>
        <begin position="233"/>
        <end position="255"/>
    </location>
</feature>
<evidence type="ECO:0000313" key="11">
    <source>
        <dbReference type="Proteomes" id="UP000531840"/>
    </source>
</evidence>
<feature type="transmembrane region" description="Helical" evidence="9">
    <location>
        <begin position="12"/>
        <end position="32"/>
    </location>
</feature>
<dbReference type="Pfam" id="PF05525">
    <property type="entry name" value="Branch_AA_trans"/>
    <property type="match status" value="1"/>
</dbReference>
<feature type="transmembrane region" description="Helical" evidence="9">
    <location>
        <begin position="152"/>
        <end position="170"/>
    </location>
</feature>
<reference evidence="10 11" key="1">
    <citation type="submission" date="2020-07" db="EMBL/GenBank/DDBJ databases">
        <title>MOT database genomes.</title>
        <authorList>
            <person name="Joseph S."/>
            <person name="Aduse-Opoku J."/>
            <person name="Hashim A."/>
            <person name="Wade W."/>
            <person name="Curtis M."/>
        </authorList>
    </citation>
    <scope>NUCLEOTIDE SEQUENCE [LARGE SCALE GENOMIC DNA]</scope>
    <source>
        <strain evidence="10 11">CIP 106318</strain>
    </source>
</reference>
<proteinExistence type="inferred from homology"/>
<keyword evidence="7 9" id="KW-1133">Transmembrane helix</keyword>
<feature type="transmembrane region" description="Helical" evidence="9">
    <location>
        <begin position="417"/>
        <end position="436"/>
    </location>
</feature>
<dbReference type="PANTHER" id="PTHR30588:SF0">
    <property type="entry name" value="BRANCHED-CHAIN AMINO ACID PERMEASE BRNQ"/>
    <property type="match status" value="1"/>
</dbReference>
<dbReference type="EMBL" id="JACBYF010000002">
    <property type="protein sequence ID" value="NYS46847.1"/>
    <property type="molecule type" value="Genomic_DNA"/>
</dbReference>
<keyword evidence="4" id="KW-1003">Cell membrane</keyword>
<dbReference type="Proteomes" id="UP000531840">
    <property type="component" value="Unassembled WGS sequence"/>
</dbReference>
<comment type="function">
    <text evidence="9">Component of the transport system for branched-chain amino acids.</text>
</comment>
<keyword evidence="3 9" id="KW-0813">Transport</keyword>
<protein>
    <recommendedName>
        <fullName evidence="9">Branched-chain amino acid transport system carrier protein</fullName>
    </recommendedName>
</protein>
<feature type="transmembrane region" description="Helical" evidence="9">
    <location>
        <begin position="285"/>
        <end position="310"/>
    </location>
</feature>
<accession>A0ABX2SXA3</accession>
<feature type="transmembrane region" description="Helical" evidence="9">
    <location>
        <begin position="120"/>
        <end position="140"/>
    </location>
</feature>
<evidence type="ECO:0000256" key="8">
    <source>
        <dbReference type="ARBA" id="ARBA00023136"/>
    </source>
</evidence>
<dbReference type="RefSeq" id="WP_179940102.1">
    <property type="nucleotide sequence ID" value="NZ_JACBYF010000002.1"/>
</dbReference>
<feature type="transmembrane region" description="Helical" evidence="9">
    <location>
        <begin position="322"/>
        <end position="342"/>
    </location>
</feature>
<evidence type="ECO:0000256" key="9">
    <source>
        <dbReference type="RuleBase" id="RU362122"/>
    </source>
</evidence>
<sequence>MKFLKDKPYISIGFMLFAMFFGAGNLIFPAILGQNAGSNLSLSMIGLILTGVGLPLLGVLVIGYSGANDLLDLSSRAGKFFGLFFTTSLYLTIGPFFAIPRTGTTTFSLGVSSFVSEENQGLALMIFLAIFMGLTLLLSVKQTKLVDIIGNIITPVLLVSIAILIIKSLVSPMGDYQSPMEGYETSSGALTKGILEGYNTMDALASLVFGIVVINAVKFYGAKNSKEIFSNTAKAAVIAAILLGIIYVFIANIGATGVSQLGVQETGAGILSGATNYYFSSIGRVLLFVIVFLACLTTSVGLTTACSSYFNRIYPKISYNAYAISIVVFSLVVGQVGLSALITYAVPVLIFLYPLTIVLIFLGLFNNFFGGKKDVYVYTILFTVLISAYITLTSTLKVSVPLIDNIIANLPLQNYEFGWLNITLVGFVIGLIVSKLRKNN</sequence>
<keyword evidence="11" id="KW-1185">Reference proteome</keyword>
<evidence type="ECO:0000256" key="5">
    <source>
        <dbReference type="ARBA" id="ARBA00022692"/>
    </source>
</evidence>
<evidence type="ECO:0000256" key="1">
    <source>
        <dbReference type="ARBA" id="ARBA00004651"/>
    </source>
</evidence>
<evidence type="ECO:0000313" key="10">
    <source>
        <dbReference type="EMBL" id="NYS46847.1"/>
    </source>
</evidence>
<feature type="transmembrane region" description="Helical" evidence="9">
    <location>
        <begin position="79"/>
        <end position="100"/>
    </location>
</feature>
<evidence type="ECO:0000256" key="7">
    <source>
        <dbReference type="ARBA" id="ARBA00022989"/>
    </source>
</evidence>
<keyword evidence="8 9" id="KW-0472">Membrane</keyword>
<dbReference type="NCBIfam" id="TIGR00796">
    <property type="entry name" value="livcs"/>
    <property type="match status" value="1"/>
</dbReference>
<evidence type="ECO:0000256" key="6">
    <source>
        <dbReference type="ARBA" id="ARBA00022970"/>
    </source>
</evidence>
<feature type="transmembrane region" description="Helical" evidence="9">
    <location>
        <begin position="375"/>
        <end position="392"/>
    </location>
</feature>
<evidence type="ECO:0000256" key="3">
    <source>
        <dbReference type="ARBA" id="ARBA00022448"/>
    </source>
</evidence>
<evidence type="ECO:0000256" key="2">
    <source>
        <dbReference type="ARBA" id="ARBA00008540"/>
    </source>
</evidence>
<feature type="transmembrane region" description="Helical" evidence="9">
    <location>
        <begin position="203"/>
        <end position="221"/>
    </location>
</feature>
<evidence type="ECO:0000256" key="4">
    <source>
        <dbReference type="ARBA" id="ARBA00022475"/>
    </source>
</evidence>
<keyword evidence="5 9" id="KW-0812">Transmembrane</keyword>
<feature type="transmembrane region" description="Helical" evidence="9">
    <location>
        <begin position="44"/>
        <end position="67"/>
    </location>
</feature>
<comment type="subcellular location">
    <subcellularLocation>
        <location evidence="1 9">Cell membrane</location>
        <topology evidence="1 9">Multi-pass membrane protein</topology>
    </subcellularLocation>
</comment>
<comment type="similarity">
    <text evidence="2 9">Belongs to the branched chain amino acid transporter family.</text>
</comment>
<gene>
    <name evidence="10" type="primary">brnQ</name>
    <name evidence="10" type="ORF">HZY85_01380</name>
</gene>